<dbReference type="Proteomes" id="UP000237819">
    <property type="component" value="Unassembled WGS sequence"/>
</dbReference>
<dbReference type="Gene3D" id="1.10.510.10">
    <property type="entry name" value="Transferase(Phosphotransferase) domain 1"/>
    <property type="match status" value="1"/>
</dbReference>
<dbReference type="Pfam" id="PF06439">
    <property type="entry name" value="3keto-disac_hyd"/>
    <property type="match status" value="1"/>
</dbReference>
<dbReference type="InterPro" id="IPR010496">
    <property type="entry name" value="AL/BT2_dom"/>
</dbReference>
<organism evidence="11 12">
    <name type="scientific">Blastopirellula marina</name>
    <dbReference type="NCBI Taxonomy" id="124"/>
    <lineage>
        <taxon>Bacteria</taxon>
        <taxon>Pseudomonadati</taxon>
        <taxon>Planctomycetota</taxon>
        <taxon>Planctomycetia</taxon>
        <taxon>Pirellulales</taxon>
        <taxon>Pirellulaceae</taxon>
        <taxon>Blastopirellula</taxon>
    </lineage>
</organism>
<proteinExistence type="predicted"/>
<dbReference type="InterPro" id="IPR000719">
    <property type="entry name" value="Prot_kinase_dom"/>
</dbReference>
<evidence type="ECO:0000256" key="8">
    <source>
        <dbReference type="SAM" id="MobiDB-lite"/>
    </source>
</evidence>
<dbReference type="InterPro" id="IPR011009">
    <property type="entry name" value="Kinase-like_dom_sf"/>
</dbReference>
<keyword evidence="4 7" id="KW-0547">Nucleotide-binding</keyword>
<keyword evidence="5" id="KW-0418">Kinase</keyword>
<dbReference type="SUPFAM" id="SSF56112">
    <property type="entry name" value="Protein kinase-like (PK-like)"/>
    <property type="match status" value="1"/>
</dbReference>
<dbReference type="InterPro" id="IPR017441">
    <property type="entry name" value="Protein_kinase_ATP_BS"/>
</dbReference>
<reference evidence="11 12" key="1">
    <citation type="submission" date="2018-02" db="EMBL/GenBank/DDBJ databases">
        <title>Comparative genomes isolates from brazilian mangrove.</title>
        <authorList>
            <person name="Araujo J.E."/>
            <person name="Taketani R.G."/>
            <person name="Silva M.C.P."/>
            <person name="Loureco M.V."/>
            <person name="Andreote F.D."/>
        </authorList>
    </citation>
    <scope>NUCLEOTIDE SEQUENCE [LARGE SCALE GENOMIC DNA]</scope>
    <source>
        <strain evidence="11 12">Nap-Phe MGV</strain>
    </source>
</reference>
<evidence type="ECO:0000256" key="3">
    <source>
        <dbReference type="ARBA" id="ARBA00022679"/>
    </source>
</evidence>
<keyword evidence="9" id="KW-0812">Transmembrane</keyword>
<dbReference type="OrthoDB" id="6111975at2"/>
<dbReference type="FunFam" id="1.10.510.10:FF:000021">
    <property type="entry name" value="Serine/threonine protein kinase"/>
    <property type="match status" value="1"/>
</dbReference>
<evidence type="ECO:0000256" key="2">
    <source>
        <dbReference type="ARBA" id="ARBA00022527"/>
    </source>
</evidence>
<dbReference type="PANTHER" id="PTHR43289">
    <property type="entry name" value="MITOGEN-ACTIVATED PROTEIN KINASE KINASE KINASE 20-RELATED"/>
    <property type="match status" value="1"/>
</dbReference>
<protein>
    <recommendedName>
        <fullName evidence="1">non-specific serine/threonine protein kinase</fullName>
        <ecNumber evidence="1">2.7.11.1</ecNumber>
    </recommendedName>
</protein>
<evidence type="ECO:0000313" key="11">
    <source>
        <dbReference type="EMBL" id="PQO47251.1"/>
    </source>
</evidence>
<dbReference type="Gene3D" id="2.60.120.560">
    <property type="entry name" value="Exo-inulinase, domain 1"/>
    <property type="match status" value="1"/>
</dbReference>
<keyword evidence="9" id="KW-0472">Membrane</keyword>
<dbReference type="Gene3D" id="3.30.200.20">
    <property type="entry name" value="Phosphorylase Kinase, domain 1"/>
    <property type="match status" value="1"/>
</dbReference>
<evidence type="ECO:0000256" key="5">
    <source>
        <dbReference type="ARBA" id="ARBA00022777"/>
    </source>
</evidence>
<dbReference type="GO" id="GO:0016787">
    <property type="term" value="F:hydrolase activity"/>
    <property type="evidence" value="ECO:0007669"/>
    <property type="project" value="InterPro"/>
</dbReference>
<dbReference type="GO" id="GO:0005524">
    <property type="term" value="F:ATP binding"/>
    <property type="evidence" value="ECO:0007669"/>
    <property type="project" value="UniProtKB-UniRule"/>
</dbReference>
<dbReference type="SMART" id="SM00220">
    <property type="entry name" value="S_TKc"/>
    <property type="match status" value="1"/>
</dbReference>
<evidence type="ECO:0000313" key="12">
    <source>
        <dbReference type="Proteomes" id="UP000237819"/>
    </source>
</evidence>
<feature type="binding site" evidence="7">
    <location>
        <position position="174"/>
    </location>
    <ligand>
        <name>ATP</name>
        <dbReference type="ChEBI" id="CHEBI:30616"/>
    </ligand>
</feature>
<evidence type="ECO:0000256" key="6">
    <source>
        <dbReference type="ARBA" id="ARBA00022840"/>
    </source>
</evidence>
<evidence type="ECO:0000259" key="10">
    <source>
        <dbReference type="PROSITE" id="PS50011"/>
    </source>
</evidence>
<dbReference type="EMBL" id="PUHZ01000005">
    <property type="protein sequence ID" value="PQO47251.1"/>
    <property type="molecule type" value="Genomic_DNA"/>
</dbReference>
<comment type="caution">
    <text evidence="11">The sequence shown here is derived from an EMBL/GenBank/DDBJ whole genome shotgun (WGS) entry which is preliminary data.</text>
</comment>
<dbReference type="CDD" id="cd14014">
    <property type="entry name" value="STKc_PknB_like"/>
    <property type="match status" value="1"/>
</dbReference>
<evidence type="ECO:0000256" key="1">
    <source>
        <dbReference type="ARBA" id="ARBA00012513"/>
    </source>
</evidence>
<dbReference type="Pfam" id="PF00069">
    <property type="entry name" value="Pkinase"/>
    <property type="match status" value="1"/>
</dbReference>
<keyword evidence="6 7" id="KW-0067">ATP-binding</keyword>
<dbReference type="InterPro" id="IPR008271">
    <property type="entry name" value="Ser/Thr_kinase_AS"/>
</dbReference>
<dbReference type="PANTHER" id="PTHR43289:SF6">
    <property type="entry name" value="SERINE_THREONINE-PROTEIN KINASE NEKL-3"/>
    <property type="match status" value="1"/>
</dbReference>
<dbReference type="PROSITE" id="PS50011">
    <property type="entry name" value="PROTEIN_KINASE_DOM"/>
    <property type="match status" value="1"/>
</dbReference>
<evidence type="ECO:0000256" key="4">
    <source>
        <dbReference type="ARBA" id="ARBA00022741"/>
    </source>
</evidence>
<accession>A0A2S8GSA1</accession>
<dbReference type="EC" id="2.7.11.1" evidence="1"/>
<feature type="compositionally biased region" description="Polar residues" evidence="8">
    <location>
        <begin position="433"/>
        <end position="444"/>
    </location>
</feature>
<dbReference type="RefSeq" id="WP_105334139.1">
    <property type="nucleotide sequence ID" value="NZ_PUHZ01000005.1"/>
</dbReference>
<sequence>MDDRLLDLLAEWEEATARGKSTDLTLLAGGDSTLANQLRRHIASLKKLEWLECGRAPADELHLPSQPELRSSLLTPANLSLEKFQAHLAKANIVSPEKVNKLIQAHQVKSANQLAGLLLEKKLLTRFQIRAISHGNIRGLRLGRYVILEKIGAGGMGQVFKARHEKMKRLVAIKVLPRTALARPNALKRFLQEVQVAAQLRHENIVTAYDADEADEIHYFVMEYVEGRDLHSLVQKNGPLSVAKAVNYITQAALGLQYAHQVGLVHRDIKPANLLLDRQGTVKILDMGIARIDTLDDEEDEYEDKRSELTRHGAVMGTVDFMAPEQAVNTKTATSKADLYSLGCTLYYLLTGTPPFGGDTLMVKMLGHRESAPPSLIAVRNDVPPELEAIYQKCLAKTPEDRYAQAADLIADLQEINVRLSDAAPPITPDQKGATSDTSPTNQLDTQDSLVLAPASPNLTINTTAKPQRRTKSLRRTGIYGGAICLALLACGLAAYGAGMLFRIATPHGTLVVDVKGEDFVAHLRDQKLTLINQKTLEEMTITLDREEQTKPLPPGEYKFALQTSGGLKTDVREFTVTSGRNSRVRVYWEEDATPAEPVAAAEQDFLDALKFGPWTPMFNDRDFTGWEQVHSGTIKWTIDEKSIRGANSGYRPGQGGSLFTLRNDYENFHFRCEVLAGQRGQTWINFRHNKTVEHGARRGYATPNPETYDRNDGWQIGSLFEDVFQVGNQKVAIAAKPGPNIDAGQWYKLEIIAIDNRIQIRVENEVTVDYLADDPPNQRGSFGFACPILSNLAIRNVEIRELPAAK</sequence>
<dbReference type="AlphaFoldDB" id="A0A2S8GSA1"/>
<dbReference type="GO" id="GO:0004674">
    <property type="term" value="F:protein serine/threonine kinase activity"/>
    <property type="evidence" value="ECO:0007669"/>
    <property type="project" value="UniProtKB-KW"/>
</dbReference>
<feature type="region of interest" description="Disordered" evidence="8">
    <location>
        <begin position="423"/>
        <end position="444"/>
    </location>
</feature>
<feature type="transmembrane region" description="Helical" evidence="9">
    <location>
        <begin position="479"/>
        <end position="502"/>
    </location>
</feature>
<feature type="domain" description="Protein kinase" evidence="10">
    <location>
        <begin position="145"/>
        <end position="420"/>
    </location>
</feature>
<dbReference type="PROSITE" id="PS00108">
    <property type="entry name" value="PROTEIN_KINASE_ST"/>
    <property type="match status" value="1"/>
</dbReference>
<gene>
    <name evidence="11" type="ORF">C5Y93_04210</name>
</gene>
<name>A0A2S8GSA1_9BACT</name>
<evidence type="ECO:0000256" key="9">
    <source>
        <dbReference type="SAM" id="Phobius"/>
    </source>
</evidence>
<keyword evidence="9" id="KW-1133">Transmembrane helix</keyword>
<dbReference type="PROSITE" id="PS00107">
    <property type="entry name" value="PROTEIN_KINASE_ATP"/>
    <property type="match status" value="1"/>
</dbReference>
<keyword evidence="2" id="KW-0723">Serine/threonine-protein kinase</keyword>
<keyword evidence="3" id="KW-0808">Transferase</keyword>
<evidence type="ECO:0000256" key="7">
    <source>
        <dbReference type="PROSITE-ProRule" id="PRU10141"/>
    </source>
</evidence>